<dbReference type="Proteomes" id="UP000491334">
    <property type="component" value="Unassembled WGS sequence"/>
</dbReference>
<reference evidence="18 19" key="1">
    <citation type="submission" date="2018-08" db="EMBL/GenBank/DDBJ databases">
        <title>A genome reference for cultivated species of the human gut microbiota.</title>
        <authorList>
            <person name="Zou Y."/>
            <person name="Xue W."/>
            <person name="Luo G."/>
        </authorList>
    </citation>
    <scope>NUCLEOTIDE SEQUENCE [LARGE SCALE GENOMIC DNA]</scope>
    <source>
        <strain evidence="17 20">AF11-12</strain>
        <strain evidence="16 19">TF06-45A</strain>
        <strain evidence="15 18">TF08-4AC</strain>
    </source>
</reference>
<evidence type="ECO:0000313" key="12">
    <source>
        <dbReference type="EMBL" id="KAB7393647.1"/>
    </source>
</evidence>
<dbReference type="EMBL" id="WDZP01000005">
    <property type="protein sequence ID" value="KAB6919451.1"/>
    <property type="molecule type" value="Genomic_DNA"/>
</dbReference>
<evidence type="ECO:0000313" key="23">
    <source>
        <dbReference type="Proteomes" id="UP000451234"/>
    </source>
</evidence>
<evidence type="ECO:0000313" key="31">
    <source>
        <dbReference type="Proteomes" id="UP000478746"/>
    </source>
</evidence>
<evidence type="ECO:0000313" key="8">
    <source>
        <dbReference type="EMBL" id="KAB7236402.1"/>
    </source>
</evidence>
<dbReference type="Proteomes" id="UP000467387">
    <property type="component" value="Unassembled WGS sequence"/>
</dbReference>
<comment type="caution">
    <text evidence="16">The sequence shown here is derived from an EMBL/GenBank/DDBJ whole genome shotgun (WGS) entry which is preliminary data.</text>
</comment>
<evidence type="ECO:0000313" key="3">
    <source>
        <dbReference type="EMBL" id="KAB6919451.1"/>
    </source>
</evidence>
<evidence type="ECO:0000313" key="9">
    <source>
        <dbReference type="EMBL" id="KAB7323547.1"/>
    </source>
</evidence>
<reference evidence="21 22" key="2">
    <citation type="journal article" date="2019" name="Nat. Med.">
        <title>A library of human gut bacterial isolates paired with longitudinal multiomics data enables mechanistic microbiome research.</title>
        <authorList>
            <person name="Poyet M."/>
            <person name="Groussin M."/>
            <person name="Gibbons S.M."/>
            <person name="Avila-Pacheco J."/>
            <person name="Jiang X."/>
            <person name="Kearney S.M."/>
            <person name="Perrotta A.R."/>
            <person name="Berdy B."/>
            <person name="Zhao S."/>
            <person name="Lieberman T.D."/>
            <person name="Swanson P.K."/>
            <person name="Smith M."/>
            <person name="Roesemann S."/>
            <person name="Alexander J.E."/>
            <person name="Rich S.A."/>
            <person name="Livny J."/>
            <person name="Vlamakis H."/>
            <person name="Clish C."/>
            <person name="Bullock K."/>
            <person name="Deik A."/>
            <person name="Scott J."/>
            <person name="Pierce K.A."/>
            <person name="Xavier R.J."/>
            <person name="Alm E.J."/>
        </authorList>
    </citation>
    <scope>NUCLEOTIDE SEQUENCE [LARGE SCALE GENOMIC DNA]</scope>
    <source>
        <strain evidence="8 24">BIOML-A118</strain>
        <strain evidence="7 30">BIOML-A136</strain>
        <strain evidence="6 26">BIOML-A166</strain>
        <strain evidence="5 22">BIOML-A201</strain>
        <strain evidence="4 28">BIOML-A210</strain>
        <strain evidence="2 32">BIOML-A283</strain>
        <strain evidence="3 33">BIOML-A284</strain>
        <strain evidence="1 31">BIOML-A320</strain>
        <strain evidence="12 29">BIOML-A37</strain>
        <strain evidence="13 27">BIOML-A395</strain>
        <strain evidence="14">BIOML-A409</strain>
        <strain evidence="11 25">BIOML-A55</strain>
        <strain evidence="10 21">BIOML-A65</strain>
        <strain evidence="9 23">BIOML-A75</strain>
    </source>
</reference>
<dbReference type="EMBL" id="WDQK01000029">
    <property type="protein sequence ID" value="KAB7393647.1"/>
    <property type="molecule type" value="Genomic_DNA"/>
</dbReference>
<dbReference type="Proteomes" id="UP000478746">
    <property type="component" value="Unassembled WGS sequence"/>
</dbReference>
<dbReference type="EMBL" id="WDRC01000011">
    <property type="protein sequence ID" value="KAB7359107.1"/>
    <property type="molecule type" value="Genomic_DNA"/>
</dbReference>
<dbReference type="Proteomes" id="UP000451234">
    <property type="component" value="Unassembled WGS sequence"/>
</dbReference>
<dbReference type="EMBL" id="WXDR01000005">
    <property type="protein sequence ID" value="MZU08282.1"/>
    <property type="molecule type" value="Genomic_DNA"/>
</dbReference>
<evidence type="ECO:0000313" key="14">
    <source>
        <dbReference type="EMBL" id="MZU08282.1"/>
    </source>
</evidence>
<dbReference type="EMBL" id="QSRZ01000001">
    <property type="protein sequence ID" value="RGL52732.1"/>
    <property type="molecule type" value="Genomic_DNA"/>
</dbReference>
<dbReference type="Proteomes" id="UP000265775">
    <property type="component" value="Unassembled WGS sequence"/>
</dbReference>
<evidence type="ECO:0000313" key="32">
    <source>
        <dbReference type="Proteomes" id="UP000481350"/>
    </source>
</evidence>
<dbReference type="Proteomes" id="UP000460881">
    <property type="component" value="Unassembled WGS sequence"/>
</dbReference>
<dbReference type="Proteomes" id="UP000461165">
    <property type="component" value="Unassembled WGS sequence"/>
</dbReference>
<evidence type="ECO:0000313" key="10">
    <source>
        <dbReference type="EMBL" id="KAB7338244.1"/>
    </source>
</evidence>
<dbReference type="EMBL" id="WDTJ01000004">
    <property type="protein sequence ID" value="KAB7236402.1"/>
    <property type="molecule type" value="Genomic_DNA"/>
</dbReference>
<evidence type="ECO:0000313" key="2">
    <source>
        <dbReference type="EMBL" id="KAB6913979.1"/>
    </source>
</evidence>
<dbReference type="EMBL" id="WDRM01000010">
    <property type="protein sequence ID" value="KAB7338244.1"/>
    <property type="molecule type" value="Genomic_DNA"/>
</dbReference>
<evidence type="ECO:0000313" key="26">
    <source>
        <dbReference type="Proteomes" id="UP000461165"/>
    </source>
</evidence>
<evidence type="ECO:0000313" key="28">
    <source>
        <dbReference type="Proteomes" id="UP000467387"/>
    </source>
</evidence>
<dbReference type="EMBL" id="WDZO01000004">
    <property type="protein sequence ID" value="KAB6913979.1"/>
    <property type="molecule type" value="Genomic_DNA"/>
</dbReference>
<evidence type="ECO:0000313" key="19">
    <source>
        <dbReference type="Proteomes" id="UP000261288"/>
    </source>
</evidence>
<dbReference type="EMBL" id="WDUB01000018">
    <property type="protein sequence ID" value="KAB7202130.1"/>
    <property type="molecule type" value="Genomic_DNA"/>
</dbReference>
<evidence type="ECO:0000313" key="27">
    <source>
        <dbReference type="Proteomes" id="UP000466472"/>
    </source>
</evidence>
<dbReference type="EMBL" id="WXEF01000005">
    <property type="protein sequence ID" value="MZR88424.1"/>
    <property type="molecule type" value="Genomic_DNA"/>
</dbReference>
<dbReference type="Proteomes" id="UP000481350">
    <property type="component" value="Unassembled WGS sequence"/>
</dbReference>
<evidence type="ECO:0000313" key="20">
    <source>
        <dbReference type="Proteomes" id="UP000265775"/>
    </source>
</evidence>
<dbReference type="EMBL" id="QSAR01000003">
    <property type="protein sequence ID" value="RGW65246.1"/>
    <property type="molecule type" value="Genomic_DNA"/>
</dbReference>
<evidence type="ECO:0000313" key="33">
    <source>
        <dbReference type="Proteomes" id="UP000491334"/>
    </source>
</evidence>
<dbReference type="Proteomes" id="UP000430971">
    <property type="component" value="Unassembled WGS sequence"/>
</dbReference>
<organism evidence="16 19">
    <name type="scientific">Bifidobacterium longum</name>
    <dbReference type="NCBI Taxonomy" id="216816"/>
    <lineage>
        <taxon>Bacteria</taxon>
        <taxon>Bacillati</taxon>
        <taxon>Actinomycetota</taxon>
        <taxon>Actinomycetes</taxon>
        <taxon>Bifidobacteriales</taxon>
        <taxon>Bifidobacteriaceae</taxon>
        <taxon>Bifidobacterium</taxon>
    </lineage>
</organism>
<evidence type="ECO:0000313" key="18">
    <source>
        <dbReference type="Proteomes" id="UP000261186"/>
    </source>
</evidence>
<accession>A0A0M4N2M3</accession>
<evidence type="ECO:0000313" key="11">
    <source>
        <dbReference type="EMBL" id="KAB7359107.1"/>
    </source>
</evidence>
<evidence type="ECO:0000313" key="29">
    <source>
        <dbReference type="Proteomes" id="UP000468842"/>
    </source>
</evidence>
<dbReference type="EMBL" id="WDWU01000009">
    <property type="protein sequence ID" value="KAB7056743.1"/>
    <property type="molecule type" value="Genomic_DNA"/>
</dbReference>
<evidence type="ECO:0000313" key="30">
    <source>
        <dbReference type="Proteomes" id="UP000476628"/>
    </source>
</evidence>
<dbReference type="EMBL" id="WDRV01000002">
    <property type="protein sequence ID" value="KAB7323547.1"/>
    <property type="molecule type" value="Genomic_DNA"/>
</dbReference>
<dbReference type="EMBL" id="WDWL01000008">
    <property type="protein sequence ID" value="KAB7072304.1"/>
    <property type="molecule type" value="Genomic_DNA"/>
</dbReference>
<dbReference type="AlphaFoldDB" id="A0A0M4N2M3"/>
<evidence type="ECO:0000313" key="17">
    <source>
        <dbReference type="EMBL" id="RGW65246.1"/>
    </source>
</evidence>
<evidence type="ECO:0000313" key="25">
    <source>
        <dbReference type="Proteomes" id="UP000460881"/>
    </source>
</evidence>
<dbReference type="EMBL" id="WDVF01000005">
    <property type="protein sequence ID" value="KAB7136501.1"/>
    <property type="molecule type" value="Genomic_DNA"/>
</dbReference>
<evidence type="ECO:0000313" key="5">
    <source>
        <dbReference type="EMBL" id="KAB7072304.1"/>
    </source>
</evidence>
<dbReference type="Proteomes" id="UP000261186">
    <property type="component" value="Unassembled WGS sequence"/>
</dbReference>
<dbReference type="Proteomes" id="UP000476628">
    <property type="component" value="Unassembled WGS sequence"/>
</dbReference>
<sequence length="62" mass="7375">MPHNPPPARLQPRQFTPIHAEFMGQTRRNERRCRVRFRVFADDIGRSRRAGYVGWRGNLARD</sequence>
<evidence type="ECO:0000313" key="7">
    <source>
        <dbReference type="EMBL" id="KAB7202130.1"/>
    </source>
</evidence>
<dbReference type="Proteomes" id="UP000432196">
    <property type="component" value="Unassembled WGS sequence"/>
</dbReference>
<dbReference type="Proteomes" id="UP000460333">
    <property type="component" value="Unassembled WGS sequence"/>
</dbReference>
<evidence type="ECO:0000313" key="1">
    <source>
        <dbReference type="EMBL" id="KAB6838532.1"/>
    </source>
</evidence>
<dbReference type="Proteomes" id="UP000261288">
    <property type="component" value="Unassembled WGS sequence"/>
</dbReference>
<gene>
    <name evidence="17" type="ORF">DWV59_03780</name>
    <name evidence="16" type="ORF">DXC63_01370</name>
    <name evidence="15" type="ORF">DXC85_07350</name>
    <name evidence="12" type="ORF">GBB40_09675</name>
    <name evidence="11" type="ORF">GBB63_05190</name>
    <name evidence="9" type="ORF">GBB65_02015</name>
    <name evidence="10" type="ORF">GBB73_05125</name>
    <name evidence="8" type="ORF">GBC43_04285</name>
    <name evidence="7" type="ORF">GBC45_09675</name>
    <name evidence="6" type="ORF">GBC97_03660</name>
    <name evidence="5" type="ORF">GBI83_06915</name>
    <name evidence="4" type="ORF">GBI87_07220</name>
    <name evidence="2" type="ORF">GBJ98_03005</name>
    <name evidence="3" type="ORF">GBK06_03455</name>
    <name evidence="1" type="ORF">GBK08_03760</name>
    <name evidence="13" type="ORF">GT999_03715</name>
    <name evidence="14" type="ORF">GUA24_04450</name>
</gene>
<evidence type="ECO:0000313" key="24">
    <source>
        <dbReference type="Proteomes" id="UP000460333"/>
    </source>
</evidence>
<dbReference type="Proteomes" id="UP000466472">
    <property type="component" value="Unassembled WGS sequence"/>
</dbReference>
<protein>
    <submittedName>
        <fullName evidence="16">Uncharacterized protein</fullName>
    </submittedName>
</protein>
<evidence type="ECO:0000313" key="16">
    <source>
        <dbReference type="EMBL" id="RGL52732.1"/>
    </source>
</evidence>
<evidence type="ECO:0000313" key="21">
    <source>
        <dbReference type="Proteomes" id="UP000430971"/>
    </source>
</evidence>
<evidence type="ECO:0000313" key="13">
    <source>
        <dbReference type="EMBL" id="MZR88424.1"/>
    </source>
</evidence>
<proteinExistence type="predicted"/>
<dbReference type="EMBL" id="QSRH01000005">
    <property type="protein sequence ID" value="RGL02891.1"/>
    <property type="molecule type" value="Genomic_DNA"/>
</dbReference>
<dbReference type="EMBL" id="WEAY01000005">
    <property type="protein sequence ID" value="KAB6838532.1"/>
    <property type="molecule type" value="Genomic_DNA"/>
</dbReference>
<evidence type="ECO:0000313" key="4">
    <source>
        <dbReference type="EMBL" id="KAB7056743.1"/>
    </source>
</evidence>
<name>A0A0M4N2M3_BIFLN</name>
<evidence type="ECO:0000313" key="6">
    <source>
        <dbReference type="EMBL" id="KAB7136501.1"/>
    </source>
</evidence>
<evidence type="ECO:0000313" key="15">
    <source>
        <dbReference type="EMBL" id="RGL02891.1"/>
    </source>
</evidence>
<evidence type="ECO:0000313" key="22">
    <source>
        <dbReference type="Proteomes" id="UP000432196"/>
    </source>
</evidence>
<dbReference type="Proteomes" id="UP000468842">
    <property type="component" value="Unassembled WGS sequence"/>
</dbReference>
<dbReference type="Proteomes" id="UP000638311">
    <property type="component" value="Unassembled WGS sequence"/>
</dbReference>